<evidence type="ECO:0000313" key="1">
    <source>
        <dbReference type="EMBL" id="QKD43478.1"/>
    </source>
</evidence>
<dbReference type="AlphaFoldDB" id="A0A420K7Y2"/>
<evidence type="ECO:0008006" key="5">
    <source>
        <dbReference type="Google" id="ProtNLM"/>
    </source>
</evidence>
<dbReference type="Proteomes" id="UP000216225">
    <property type="component" value="Unassembled WGS sequence"/>
</dbReference>
<reference evidence="2 3" key="1">
    <citation type="submission" date="2018-09" db="EMBL/GenBank/DDBJ databases">
        <title>Genome comparison of Alicycliphilus sp. BQ1, a polyurethanolytic bacterium, with its closest phylogenetic relatives Alicycliphilus denitrificans BC and K601, unable to attack polyurethane.</title>
        <authorList>
            <person name="Loza-Tavera H."/>
            <person name="Lozano L."/>
            <person name="Cevallos M."/>
            <person name="Maya-Lucas O."/>
            <person name="Garcia-Mena J."/>
            <person name="Hernandez J."/>
        </authorList>
    </citation>
    <scope>NUCLEOTIDE SEQUENCE [LARGE SCALE GENOMIC DNA]</scope>
    <source>
        <strain evidence="2 3">BQ1</strain>
    </source>
</reference>
<reference evidence="1 4" key="2">
    <citation type="submission" date="2020-05" db="EMBL/GenBank/DDBJ databases">
        <title>Complete genome sequence of Alicycliphilus denitrificans DP3.</title>
        <authorList>
            <person name="Chen X."/>
        </authorList>
    </citation>
    <scope>NUCLEOTIDE SEQUENCE [LARGE SCALE GENOMIC DNA]</scope>
    <source>
        <strain evidence="1 4">DP3</strain>
    </source>
</reference>
<name>A0A420K7Y2_9BURK</name>
<dbReference type="EMBL" id="NKDB02000005">
    <property type="protein sequence ID" value="RKJ94574.1"/>
    <property type="molecule type" value="Genomic_DNA"/>
</dbReference>
<sequence length="75" mass="8309">MATAQPLYHAPTFEPTVDEIATLKQLEMGQAIAVPDALKHHLSGRLLEWGYIGKSPAGIFHITDTGRKLIKRQDN</sequence>
<evidence type="ECO:0000313" key="4">
    <source>
        <dbReference type="Proteomes" id="UP000500755"/>
    </source>
</evidence>
<accession>A0A420K7Y2</accession>
<dbReference type="OMA" id="YHAPHFD"/>
<evidence type="ECO:0000313" key="2">
    <source>
        <dbReference type="EMBL" id="RKJ94574.1"/>
    </source>
</evidence>
<protein>
    <recommendedName>
        <fullName evidence="5">Restriction system protein Mrr-like N-terminal domain-containing protein</fullName>
    </recommendedName>
</protein>
<evidence type="ECO:0000313" key="3">
    <source>
        <dbReference type="Proteomes" id="UP000216225"/>
    </source>
</evidence>
<gene>
    <name evidence="2" type="ORF">CE154_019870</name>
    <name evidence="1" type="ORF">HF896_07565</name>
</gene>
<organism evidence="2 3">
    <name type="scientific">Alicycliphilus denitrificans</name>
    <dbReference type="NCBI Taxonomy" id="179636"/>
    <lineage>
        <taxon>Bacteria</taxon>
        <taxon>Pseudomonadati</taxon>
        <taxon>Pseudomonadota</taxon>
        <taxon>Betaproteobacteria</taxon>
        <taxon>Burkholderiales</taxon>
        <taxon>Comamonadaceae</taxon>
        <taxon>Alicycliphilus</taxon>
    </lineage>
</organism>
<proteinExistence type="predicted"/>
<dbReference type="EMBL" id="CP051298">
    <property type="protein sequence ID" value="QKD43478.1"/>
    <property type="molecule type" value="Genomic_DNA"/>
</dbReference>
<dbReference type="Proteomes" id="UP000500755">
    <property type="component" value="Chromosome"/>
</dbReference>
<dbReference type="RefSeq" id="WP_013518303.1">
    <property type="nucleotide sequence ID" value="NZ_AP024172.1"/>
</dbReference>